<dbReference type="GO" id="GO:0016853">
    <property type="term" value="F:isomerase activity"/>
    <property type="evidence" value="ECO:0007669"/>
    <property type="project" value="UniProtKB-KW"/>
</dbReference>
<sequence>MPYLNVRISAVESPESAEKVVDSLMKHTTEVLGKKPDVTSIDIDFVDPAKWFVGGMRMSERNAVTFYLEIKVTDGTNTKQEKAQYVRNVFSDFEAIFGEVTPASYIVVDDVRADSWGFEGKTQEYRFIQSQPL</sequence>
<comment type="similarity">
    <text evidence="1">Belongs to the 4-oxalocrotonate tautomerase family.</text>
</comment>
<dbReference type="PANTHER" id="PTHR35530">
    <property type="entry name" value="TAUTOMERASE-RELATED"/>
    <property type="match status" value="1"/>
</dbReference>
<keyword evidence="5" id="KW-1185">Reference proteome</keyword>
<evidence type="ECO:0000313" key="4">
    <source>
        <dbReference type="EMBL" id="KXF83362.1"/>
    </source>
</evidence>
<dbReference type="Proteomes" id="UP000070529">
    <property type="component" value="Unassembled WGS sequence"/>
</dbReference>
<evidence type="ECO:0000256" key="2">
    <source>
        <dbReference type="ARBA" id="ARBA00023235"/>
    </source>
</evidence>
<keyword evidence="2" id="KW-0413">Isomerase</keyword>
<protein>
    <recommendedName>
        <fullName evidence="3">4-oxalocrotonate tautomerase-like domain-containing protein</fullName>
    </recommendedName>
</protein>
<dbReference type="Pfam" id="PF01361">
    <property type="entry name" value="Tautomerase"/>
    <property type="match status" value="1"/>
</dbReference>
<dbReference type="InterPro" id="IPR004370">
    <property type="entry name" value="4-OT-like_dom"/>
</dbReference>
<proteinExistence type="inferred from homology"/>
<evidence type="ECO:0000259" key="3">
    <source>
        <dbReference type="Pfam" id="PF01361"/>
    </source>
</evidence>
<evidence type="ECO:0000313" key="5">
    <source>
        <dbReference type="Proteomes" id="UP000070529"/>
    </source>
</evidence>
<dbReference type="PANTHER" id="PTHR35530:SF1">
    <property type="entry name" value="2-HYDROXYMUCONATE TAUTOMERASE"/>
    <property type="match status" value="1"/>
</dbReference>
<dbReference type="InterPro" id="IPR014347">
    <property type="entry name" value="Tautomerase/MIF_sf"/>
</dbReference>
<name>A0A135ID22_9GAMM</name>
<dbReference type="Gene3D" id="3.30.429.10">
    <property type="entry name" value="Macrophage Migration Inhibitory Factor"/>
    <property type="match status" value="2"/>
</dbReference>
<dbReference type="SUPFAM" id="SSF55331">
    <property type="entry name" value="Tautomerase/MIF"/>
    <property type="match status" value="1"/>
</dbReference>
<dbReference type="OrthoDB" id="8561934at2"/>
<dbReference type="EMBL" id="LNTY01000006">
    <property type="protein sequence ID" value="KXF83362.1"/>
    <property type="molecule type" value="Genomic_DNA"/>
</dbReference>
<organism evidence="4 5">
    <name type="scientific">Enterovibrio coralii</name>
    <dbReference type="NCBI Taxonomy" id="294935"/>
    <lineage>
        <taxon>Bacteria</taxon>
        <taxon>Pseudomonadati</taxon>
        <taxon>Pseudomonadota</taxon>
        <taxon>Gammaproteobacteria</taxon>
        <taxon>Vibrionales</taxon>
        <taxon>Vibrionaceae</taxon>
        <taxon>Enterovibrio</taxon>
    </lineage>
</organism>
<reference evidence="4 5" key="1">
    <citation type="submission" date="2015-11" db="EMBL/GenBank/DDBJ databases">
        <title>Genomic Taxonomy of the Vibrionaceae.</title>
        <authorList>
            <person name="Gomez-Gil B."/>
            <person name="Enciso-Ibarra J."/>
        </authorList>
    </citation>
    <scope>NUCLEOTIDE SEQUENCE [LARGE SCALE GENOMIC DNA]</scope>
    <source>
        <strain evidence="4 5">CAIM 912</strain>
    </source>
</reference>
<feature type="domain" description="4-oxalocrotonate tautomerase-like" evidence="3">
    <location>
        <begin position="67"/>
        <end position="121"/>
    </location>
</feature>
<evidence type="ECO:0000256" key="1">
    <source>
        <dbReference type="ARBA" id="ARBA00006723"/>
    </source>
</evidence>
<dbReference type="STRING" id="294935.ATN88_06795"/>
<dbReference type="AlphaFoldDB" id="A0A135ID22"/>
<dbReference type="RefSeq" id="WP_067411626.1">
    <property type="nucleotide sequence ID" value="NZ_LNTY01000006.1"/>
</dbReference>
<accession>A0A135ID22</accession>
<comment type="caution">
    <text evidence="4">The sequence shown here is derived from an EMBL/GenBank/DDBJ whole genome shotgun (WGS) entry which is preliminary data.</text>
</comment>
<gene>
    <name evidence="4" type="ORF">ATN88_06795</name>
</gene>